<accession>A0A9P7ZL24</accession>
<reference evidence="1" key="1">
    <citation type="journal article" date="2021" name="IMA Fungus">
        <title>Genomic characterization of three marine fungi, including Emericellopsis atlantica sp. nov. with signatures of a generalist lifestyle and marine biomass degradation.</title>
        <authorList>
            <person name="Hagestad O.C."/>
            <person name="Hou L."/>
            <person name="Andersen J.H."/>
            <person name="Hansen E.H."/>
            <person name="Altermark B."/>
            <person name="Li C."/>
            <person name="Kuhnert E."/>
            <person name="Cox R.J."/>
            <person name="Crous P.W."/>
            <person name="Spatafora J.W."/>
            <person name="Lail K."/>
            <person name="Amirebrahimi M."/>
            <person name="Lipzen A."/>
            <person name="Pangilinan J."/>
            <person name="Andreopoulos W."/>
            <person name="Hayes R.D."/>
            <person name="Ng V."/>
            <person name="Grigoriev I.V."/>
            <person name="Jackson S.A."/>
            <person name="Sutton T.D.S."/>
            <person name="Dobson A.D.W."/>
            <person name="Rama T."/>
        </authorList>
    </citation>
    <scope>NUCLEOTIDE SEQUENCE</scope>
    <source>
        <strain evidence="1">TS7</strain>
    </source>
</reference>
<dbReference type="OrthoDB" id="5304511at2759"/>
<gene>
    <name evidence="1" type="ORF">F5Z01DRAFT_636741</name>
</gene>
<evidence type="ECO:0000313" key="2">
    <source>
        <dbReference type="Proteomes" id="UP000887229"/>
    </source>
</evidence>
<organism evidence="1 2">
    <name type="scientific">Emericellopsis atlantica</name>
    <dbReference type="NCBI Taxonomy" id="2614577"/>
    <lineage>
        <taxon>Eukaryota</taxon>
        <taxon>Fungi</taxon>
        <taxon>Dikarya</taxon>
        <taxon>Ascomycota</taxon>
        <taxon>Pezizomycotina</taxon>
        <taxon>Sordariomycetes</taxon>
        <taxon>Hypocreomycetidae</taxon>
        <taxon>Hypocreales</taxon>
        <taxon>Bionectriaceae</taxon>
        <taxon>Emericellopsis</taxon>
    </lineage>
</organism>
<comment type="caution">
    <text evidence="1">The sequence shown here is derived from an EMBL/GenBank/DDBJ whole genome shotgun (WGS) entry which is preliminary data.</text>
</comment>
<sequence length="443" mass="50369">MAVDTLPPELLMRILELLESTADLYSVISASPAALRIFETASERVLLTVTRRRIHPQSLRHAVATISVPSVNFKPPWNVLDRYFSSGSEPSEDALLAPGKARALATLHAHVCRHIRRYADQTCAQLSGPATDGGQQLSSTELTRLERGFYRYELYCRVFPAEPGNALQSRSSAREQFERFIKRLEPWEMEEIVCIHQYFVYHLGTIVDDLESQLVTRFLANACREPPVGDAQQVLYYDELDMREMTLFSTEARKDSPHNLGYIAASGLAFMNSVFHATTSTERLDLIRSHGPGTRELLADALYRGAEEIPHPPISRDFSGDDPSLPNLGYLQYAPDVTTIYMQIREDDIRWLPMRLLGYVFWDSDRLENPLARSVMEQGQGMSMRELRQRFDRSKQPSAEARLDGFRVRRDVMDDLVRDYASTLVLFPPIDEVEEVEHPGAGM</sequence>
<dbReference type="RefSeq" id="XP_046118003.1">
    <property type="nucleotide sequence ID" value="XM_046262231.1"/>
</dbReference>
<dbReference type="AlphaFoldDB" id="A0A9P7ZL24"/>
<dbReference type="GeneID" id="70293134"/>
<dbReference type="Proteomes" id="UP000887229">
    <property type="component" value="Unassembled WGS sequence"/>
</dbReference>
<evidence type="ECO:0008006" key="3">
    <source>
        <dbReference type="Google" id="ProtNLM"/>
    </source>
</evidence>
<keyword evidence="2" id="KW-1185">Reference proteome</keyword>
<proteinExistence type="predicted"/>
<evidence type="ECO:0000313" key="1">
    <source>
        <dbReference type="EMBL" id="KAG9254079.1"/>
    </source>
</evidence>
<dbReference type="EMBL" id="MU251255">
    <property type="protein sequence ID" value="KAG9254079.1"/>
    <property type="molecule type" value="Genomic_DNA"/>
</dbReference>
<protein>
    <recommendedName>
        <fullName evidence="3">F-box domain-containing protein</fullName>
    </recommendedName>
</protein>
<name>A0A9P7ZL24_9HYPO</name>